<dbReference type="AlphaFoldDB" id="A0A6N7WA26"/>
<dbReference type="RefSeq" id="WP_154467836.1">
    <property type="nucleotide sequence ID" value="NZ_JAXDZL010000127.1"/>
</dbReference>
<gene>
    <name evidence="1" type="ORF">FYJ45_25155</name>
</gene>
<keyword evidence="2" id="KW-1185">Reference proteome</keyword>
<comment type="caution">
    <text evidence="1">The sequence shown here is derived from an EMBL/GenBank/DDBJ whole genome shotgun (WGS) entry which is preliminary data.</text>
</comment>
<sequence>MGGDEGGKCEGGEQLHGGEKVLYIRGEVAYNTARYWFCFFVAGAFGLGIGEGPPGGGSVFVGGVASGVPVELPADGAGAGKRGCGAGCVGKEILYE</sequence>
<dbReference type="GeneID" id="86056302"/>
<protein>
    <submittedName>
        <fullName evidence="1">Uncharacterized protein</fullName>
    </submittedName>
</protein>
<name>A0A6N7WA26_9FIRM</name>
<dbReference type="EMBL" id="VUMI01000064">
    <property type="protein sequence ID" value="MSS91402.1"/>
    <property type="molecule type" value="Genomic_DNA"/>
</dbReference>
<evidence type="ECO:0000313" key="1">
    <source>
        <dbReference type="EMBL" id="MSS91402.1"/>
    </source>
</evidence>
<reference evidence="1 2" key="1">
    <citation type="submission" date="2019-08" db="EMBL/GenBank/DDBJ databases">
        <title>In-depth cultivation of the pig gut microbiome towards novel bacterial diversity and tailored functional studies.</title>
        <authorList>
            <person name="Wylensek D."/>
            <person name="Hitch T.C.A."/>
            <person name="Clavel T."/>
        </authorList>
    </citation>
    <scope>NUCLEOTIDE SEQUENCE [LARGE SCALE GENOMIC DNA]</scope>
    <source>
        <strain evidence="1 2">WCA-389-WT-23B</strain>
    </source>
</reference>
<accession>A0A6N7WA26</accession>
<proteinExistence type="predicted"/>
<organism evidence="1 2">
    <name type="scientific">Eisenbergiella porci</name>
    <dbReference type="NCBI Taxonomy" id="2652274"/>
    <lineage>
        <taxon>Bacteria</taxon>
        <taxon>Bacillati</taxon>
        <taxon>Bacillota</taxon>
        <taxon>Clostridia</taxon>
        <taxon>Lachnospirales</taxon>
        <taxon>Lachnospiraceae</taxon>
        <taxon>Eisenbergiella</taxon>
    </lineage>
</organism>
<dbReference type="Proteomes" id="UP000436047">
    <property type="component" value="Unassembled WGS sequence"/>
</dbReference>
<evidence type="ECO:0000313" key="2">
    <source>
        <dbReference type="Proteomes" id="UP000436047"/>
    </source>
</evidence>